<dbReference type="KEGG" id="nsl:BOX37_12790"/>
<keyword evidence="3" id="KW-1185">Reference proteome</keyword>
<evidence type="ECO:0000256" key="1">
    <source>
        <dbReference type="SAM" id="MobiDB-lite"/>
    </source>
</evidence>
<evidence type="ECO:0000313" key="3">
    <source>
        <dbReference type="Proteomes" id="UP000183810"/>
    </source>
</evidence>
<sequence length="95" mass="10486">MAPQPWTLADLIYHPCRVLDSEDLARFVLDPAARAETPPQDLPACSWFSIQTSQSGSFNIRFEPAKNDLTDLTQRRVPNPSEQGPHLLDPQGSGG</sequence>
<evidence type="ECO:0000313" key="2">
    <source>
        <dbReference type="EMBL" id="APE34686.1"/>
    </source>
</evidence>
<reference evidence="2" key="1">
    <citation type="submission" date="2016-11" db="EMBL/GenBank/DDBJ databases">
        <authorList>
            <person name="Jaros S."/>
            <person name="Januszkiewicz K."/>
            <person name="Wedrychowicz H."/>
        </authorList>
    </citation>
    <scope>NUCLEOTIDE SEQUENCE [LARGE SCALE GENOMIC DNA]</scope>
    <source>
        <strain evidence="2">Y48</strain>
    </source>
</reference>
<dbReference type="AlphaFoldDB" id="A0A1J0VRN0"/>
<gene>
    <name evidence="2" type="ORF">BOX37_12790</name>
</gene>
<dbReference type="EMBL" id="CP018082">
    <property type="protein sequence ID" value="APE34686.1"/>
    <property type="molecule type" value="Genomic_DNA"/>
</dbReference>
<proteinExistence type="predicted"/>
<dbReference type="RefSeq" id="WP_071927867.1">
    <property type="nucleotide sequence ID" value="NZ_CP018082.1"/>
</dbReference>
<name>A0A1J0VRN0_9NOCA</name>
<protein>
    <submittedName>
        <fullName evidence="2">Uncharacterized protein</fullName>
    </submittedName>
</protein>
<dbReference type="OrthoDB" id="4555480at2"/>
<organism evidence="2 3">
    <name type="scientific">Nocardia mangyaensis</name>
    <dbReference type="NCBI Taxonomy" id="2213200"/>
    <lineage>
        <taxon>Bacteria</taxon>
        <taxon>Bacillati</taxon>
        <taxon>Actinomycetota</taxon>
        <taxon>Actinomycetes</taxon>
        <taxon>Mycobacteriales</taxon>
        <taxon>Nocardiaceae</taxon>
        <taxon>Nocardia</taxon>
    </lineage>
</organism>
<feature type="region of interest" description="Disordered" evidence="1">
    <location>
        <begin position="69"/>
        <end position="95"/>
    </location>
</feature>
<accession>A0A1J0VRN0</accession>
<dbReference type="Proteomes" id="UP000183810">
    <property type="component" value="Chromosome"/>
</dbReference>